<keyword evidence="2" id="KW-1003">Cell membrane</keyword>
<feature type="transmembrane region" description="Helical" evidence="6">
    <location>
        <begin position="46"/>
        <end position="67"/>
    </location>
</feature>
<gene>
    <name evidence="7" type="ORF">VA602_00675</name>
</gene>
<evidence type="ECO:0000256" key="6">
    <source>
        <dbReference type="SAM" id="Phobius"/>
    </source>
</evidence>
<dbReference type="InterPro" id="IPR044550">
    <property type="entry name" value="WzxE"/>
</dbReference>
<protein>
    <submittedName>
        <fullName evidence="7">O-antigen translocase</fullName>
    </submittedName>
</protein>
<feature type="transmembrane region" description="Helical" evidence="6">
    <location>
        <begin position="334"/>
        <end position="355"/>
    </location>
</feature>
<keyword evidence="5 6" id="KW-0472">Membrane</keyword>
<keyword evidence="8" id="KW-1185">Reference proteome</keyword>
<dbReference type="Pfam" id="PF01943">
    <property type="entry name" value="Polysacc_synt"/>
    <property type="match status" value="1"/>
</dbReference>
<dbReference type="CDD" id="cd13125">
    <property type="entry name" value="MATE_like_10"/>
    <property type="match status" value="1"/>
</dbReference>
<feature type="transmembrane region" description="Helical" evidence="6">
    <location>
        <begin position="179"/>
        <end position="199"/>
    </location>
</feature>
<dbReference type="InterPro" id="IPR002797">
    <property type="entry name" value="Polysacc_synth"/>
</dbReference>
<dbReference type="Proteomes" id="UP001302573">
    <property type="component" value="Unassembled WGS sequence"/>
</dbReference>
<organism evidence="7 8">
    <name type="scientific">Pseudomonas machongensis</name>
    <dbReference type="NCBI Taxonomy" id="3110229"/>
    <lineage>
        <taxon>Bacteria</taxon>
        <taxon>Pseudomonadati</taxon>
        <taxon>Pseudomonadota</taxon>
        <taxon>Gammaproteobacteria</taxon>
        <taxon>Pseudomonadales</taxon>
        <taxon>Pseudomonadaceae</taxon>
        <taxon>Pseudomonas</taxon>
    </lineage>
</organism>
<feature type="transmembrane region" description="Helical" evidence="6">
    <location>
        <begin position="79"/>
        <end position="99"/>
    </location>
</feature>
<feature type="transmembrane region" description="Helical" evidence="6">
    <location>
        <begin position="119"/>
        <end position="139"/>
    </location>
</feature>
<keyword evidence="3 6" id="KW-0812">Transmembrane</keyword>
<feature type="transmembrane region" description="Helical" evidence="6">
    <location>
        <begin position="299"/>
        <end position="322"/>
    </location>
</feature>
<sequence length="415" mass="45779">MTLLKTSLLNGIAVVIKLLTLLGINKVLAVYVGPTGYAALGQFQNAVQMITTFATGAISTGVTKYTAEYEGDEVRQRTVWRTAGAIVLASSLLASVVIALGNRPLAGWFLKDEGYGGVFLWFAATLVLFTFNALLLAILNGKKDIPRYVVANIGGSVFALLTTVVMTMGFGLYGALVALAIYQSIACFVTLCLCLRAPWFKVRHLIGRVDNQVVLNLGKFTLMAITSAVCVPLSQILVRNHLGETQGWSAAGYWEASWRLSAAYLMLLTTTISVYFLPRFSEIREASVLRREILQGYKVIIPVAVAIGIVMYVLRDFIISLLFTDEFSPMRDLFLWQAVGDVLKVTSWVMAYVMTARALWKTYIVGEILSTILFYALVVLLDDHGIVGASIAHALNYAFYLVYVYVVLRFNRVLR</sequence>
<dbReference type="PANTHER" id="PTHR30250">
    <property type="entry name" value="PST FAMILY PREDICTED COLANIC ACID TRANSPORTER"/>
    <property type="match status" value="1"/>
</dbReference>
<feature type="transmembrane region" description="Helical" evidence="6">
    <location>
        <begin position="12"/>
        <end position="34"/>
    </location>
</feature>
<feature type="transmembrane region" description="Helical" evidence="6">
    <location>
        <begin position="387"/>
        <end position="408"/>
    </location>
</feature>
<feature type="transmembrane region" description="Helical" evidence="6">
    <location>
        <begin position="151"/>
        <end position="173"/>
    </location>
</feature>
<dbReference type="RefSeq" id="WP_323452196.1">
    <property type="nucleotide sequence ID" value="NZ_JAYFUI010000033.1"/>
</dbReference>
<evidence type="ECO:0000256" key="5">
    <source>
        <dbReference type="ARBA" id="ARBA00023136"/>
    </source>
</evidence>
<dbReference type="InterPro" id="IPR050833">
    <property type="entry name" value="Poly_Biosynth_Transport"/>
</dbReference>
<accession>A0ABU5V913</accession>
<comment type="caution">
    <text evidence="7">The sequence shown here is derived from an EMBL/GenBank/DDBJ whole genome shotgun (WGS) entry which is preliminary data.</text>
</comment>
<feature type="transmembrane region" description="Helical" evidence="6">
    <location>
        <begin position="220"/>
        <end position="238"/>
    </location>
</feature>
<feature type="transmembrane region" description="Helical" evidence="6">
    <location>
        <begin position="258"/>
        <end position="278"/>
    </location>
</feature>
<name>A0ABU5V913_9PSED</name>
<proteinExistence type="predicted"/>
<dbReference type="PANTHER" id="PTHR30250:SF30">
    <property type="entry name" value="LIPID III FLIPPASE"/>
    <property type="match status" value="1"/>
</dbReference>
<keyword evidence="4 6" id="KW-1133">Transmembrane helix</keyword>
<evidence type="ECO:0000313" key="8">
    <source>
        <dbReference type="Proteomes" id="UP001302573"/>
    </source>
</evidence>
<comment type="subcellular location">
    <subcellularLocation>
        <location evidence="1">Cell membrane</location>
        <topology evidence="1">Multi-pass membrane protein</topology>
    </subcellularLocation>
</comment>
<evidence type="ECO:0000256" key="4">
    <source>
        <dbReference type="ARBA" id="ARBA00022989"/>
    </source>
</evidence>
<feature type="transmembrane region" description="Helical" evidence="6">
    <location>
        <begin position="362"/>
        <end position="381"/>
    </location>
</feature>
<evidence type="ECO:0000256" key="3">
    <source>
        <dbReference type="ARBA" id="ARBA00022692"/>
    </source>
</evidence>
<evidence type="ECO:0000256" key="2">
    <source>
        <dbReference type="ARBA" id="ARBA00022475"/>
    </source>
</evidence>
<reference evidence="7 8" key="1">
    <citation type="submission" date="2023-12" db="EMBL/GenBank/DDBJ databases">
        <title>Pseudomonas machongensis sp. nov., isolated from wilted pepper plants (Capsicum annuum).</title>
        <authorList>
            <person name="Qiu M."/>
            <person name="Li Y."/>
            <person name="Liu Q."/>
            <person name="Zhang X."/>
            <person name="Huang Y."/>
            <person name="Guo R."/>
            <person name="Hu M."/>
            <person name="Zhou J."/>
            <person name="Zhou X."/>
        </authorList>
    </citation>
    <scope>NUCLEOTIDE SEQUENCE [LARGE SCALE GENOMIC DNA]</scope>
    <source>
        <strain evidence="7 8">MH2</strain>
    </source>
</reference>
<dbReference type="EMBL" id="JAYFUI010000033">
    <property type="protein sequence ID" value="MEA5669847.1"/>
    <property type="molecule type" value="Genomic_DNA"/>
</dbReference>
<evidence type="ECO:0000256" key="1">
    <source>
        <dbReference type="ARBA" id="ARBA00004651"/>
    </source>
</evidence>
<evidence type="ECO:0000313" key="7">
    <source>
        <dbReference type="EMBL" id="MEA5669847.1"/>
    </source>
</evidence>